<evidence type="ECO:0000256" key="7">
    <source>
        <dbReference type="RuleBase" id="RU361169"/>
    </source>
</evidence>
<name>A0A1V9FNR9_9BACT</name>
<sequence length="439" mass="45155">MKKTMVTVPMVCLLMAACSKKETPSTNTTDSRTPSTESVSVPSIPAGTFNITSYGASTGSSDNTTAVLNAINAASAAGGGTVVVPSGTFLCGPLKLKNNVGLQISSGAVLKALAYGTYPGSGGTADVASFIDLTGLTNVKVSGAGTLEGQGAAWWSAYNSTKASGNAIARPAMIGFTSATTVEISGITIQNAPNSHISVSKNNNSVTISGVTISSPSNSPNTDGIDTWSPNINITNCTISCGDDNIAMNNNSKYVTITGCTFGAGHGLSIGSYTANIDHITVDNCTFNGTGNGIRMKSNRTRSGTVQYLTYTNLTMTNVPTPFFMCEYYPDNTIPSSPTADAAQTVTTTTPVWKHMTFKNITATGATRAGFLWAVPEKPMGDLVFDNVKITASTGMTANYINGASFINGSKITVSSGNAFVSTYSSTITGINLTTGAAQ</sequence>
<dbReference type="InterPro" id="IPR011050">
    <property type="entry name" value="Pectin_lyase_fold/virulence"/>
</dbReference>
<evidence type="ECO:0000313" key="10">
    <source>
        <dbReference type="EMBL" id="OQP60014.1"/>
    </source>
</evidence>
<gene>
    <name evidence="10" type="ORF">A3860_35170</name>
</gene>
<accession>A0A1V9FNR9</accession>
<keyword evidence="11" id="KW-1185">Reference proteome</keyword>
<reference evidence="10 11" key="1">
    <citation type="submission" date="2016-03" db="EMBL/GenBank/DDBJ databases">
        <title>Niastella vici sp. nov., isolated from farmland soil.</title>
        <authorList>
            <person name="Chen L."/>
            <person name="Wang D."/>
            <person name="Yang S."/>
            <person name="Wang G."/>
        </authorList>
    </citation>
    <scope>NUCLEOTIDE SEQUENCE [LARGE SCALE GENOMIC DNA]</scope>
    <source>
        <strain evidence="10 11">DJ57</strain>
    </source>
</reference>
<comment type="caution">
    <text evidence="10">The sequence shown here is derived from an EMBL/GenBank/DDBJ whole genome shotgun (WGS) entry which is preliminary data.</text>
</comment>
<dbReference type="Gene3D" id="2.160.20.10">
    <property type="entry name" value="Single-stranded right-handed beta-helix, Pectin lyase-like"/>
    <property type="match status" value="1"/>
</dbReference>
<dbReference type="PROSITE" id="PS00502">
    <property type="entry name" value="POLYGALACTURONASE"/>
    <property type="match status" value="1"/>
</dbReference>
<comment type="similarity">
    <text evidence="2 7">Belongs to the glycosyl hydrolase 28 family.</text>
</comment>
<evidence type="ECO:0000256" key="4">
    <source>
        <dbReference type="ARBA" id="ARBA00022525"/>
    </source>
</evidence>
<protein>
    <recommendedName>
        <fullName evidence="12">Glycoside hydrolase</fullName>
    </recommendedName>
</protein>
<organism evidence="10 11">
    <name type="scientific">Niastella vici</name>
    <dbReference type="NCBI Taxonomy" id="1703345"/>
    <lineage>
        <taxon>Bacteria</taxon>
        <taxon>Pseudomonadati</taxon>
        <taxon>Bacteroidota</taxon>
        <taxon>Chitinophagia</taxon>
        <taxon>Chitinophagales</taxon>
        <taxon>Chitinophagaceae</taxon>
        <taxon>Niastella</taxon>
    </lineage>
</organism>
<dbReference type="AlphaFoldDB" id="A0A1V9FNR9"/>
<evidence type="ECO:0008006" key="12">
    <source>
        <dbReference type="Google" id="ProtNLM"/>
    </source>
</evidence>
<dbReference type="PANTHER" id="PTHR31375">
    <property type="match status" value="1"/>
</dbReference>
<keyword evidence="9" id="KW-0732">Signal</keyword>
<comment type="subcellular location">
    <subcellularLocation>
        <location evidence="1">Secreted</location>
        <location evidence="1">Cell wall</location>
    </subcellularLocation>
</comment>
<dbReference type="GO" id="GO:0004650">
    <property type="term" value="F:polygalacturonase activity"/>
    <property type="evidence" value="ECO:0007669"/>
    <property type="project" value="InterPro"/>
</dbReference>
<dbReference type="SMART" id="SM00710">
    <property type="entry name" value="PbH1"/>
    <property type="match status" value="6"/>
</dbReference>
<dbReference type="InterPro" id="IPR000743">
    <property type="entry name" value="Glyco_hydro_28"/>
</dbReference>
<evidence type="ECO:0000256" key="8">
    <source>
        <dbReference type="SAM" id="MobiDB-lite"/>
    </source>
</evidence>
<dbReference type="GO" id="GO:0005975">
    <property type="term" value="P:carbohydrate metabolic process"/>
    <property type="evidence" value="ECO:0007669"/>
    <property type="project" value="InterPro"/>
</dbReference>
<feature type="region of interest" description="Disordered" evidence="8">
    <location>
        <begin position="22"/>
        <end position="42"/>
    </location>
</feature>
<evidence type="ECO:0000256" key="3">
    <source>
        <dbReference type="ARBA" id="ARBA00022512"/>
    </source>
</evidence>
<dbReference type="InterPro" id="IPR006626">
    <property type="entry name" value="PbH1"/>
</dbReference>
<proteinExistence type="inferred from homology"/>
<feature type="chain" id="PRO_5010705941" description="Glycoside hydrolase" evidence="9">
    <location>
        <begin position="22"/>
        <end position="439"/>
    </location>
</feature>
<keyword evidence="3" id="KW-0134">Cell wall</keyword>
<dbReference type="STRING" id="1703345.A3860_35170"/>
<keyword evidence="4" id="KW-0964">Secreted</keyword>
<dbReference type="PROSITE" id="PS51257">
    <property type="entry name" value="PROKAR_LIPOPROTEIN"/>
    <property type="match status" value="1"/>
</dbReference>
<dbReference type="OrthoDB" id="9795222at2"/>
<evidence type="ECO:0000313" key="11">
    <source>
        <dbReference type="Proteomes" id="UP000192796"/>
    </source>
</evidence>
<dbReference type="EMBL" id="LVYD01000068">
    <property type="protein sequence ID" value="OQP60014.1"/>
    <property type="molecule type" value="Genomic_DNA"/>
</dbReference>
<evidence type="ECO:0000256" key="6">
    <source>
        <dbReference type="ARBA" id="ARBA00023295"/>
    </source>
</evidence>
<evidence type="ECO:0000256" key="2">
    <source>
        <dbReference type="ARBA" id="ARBA00008834"/>
    </source>
</evidence>
<evidence type="ECO:0000256" key="1">
    <source>
        <dbReference type="ARBA" id="ARBA00004191"/>
    </source>
</evidence>
<feature type="signal peptide" evidence="9">
    <location>
        <begin position="1"/>
        <end position="21"/>
    </location>
</feature>
<dbReference type="Proteomes" id="UP000192796">
    <property type="component" value="Unassembled WGS sequence"/>
</dbReference>
<keyword evidence="6 7" id="KW-0326">Glycosidase</keyword>
<dbReference type="RefSeq" id="WP_081153755.1">
    <property type="nucleotide sequence ID" value="NZ_LVYD01000068.1"/>
</dbReference>
<keyword evidence="5 7" id="KW-0378">Hydrolase</keyword>
<evidence type="ECO:0000256" key="5">
    <source>
        <dbReference type="ARBA" id="ARBA00022801"/>
    </source>
</evidence>
<dbReference type="InterPro" id="IPR012334">
    <property type="entry name" value="Pectin_lyas_fold"/>
</dbReference>
<feature type="compositionally biased region" description="Polar residues" evidence="8">
    <location>
        <begin position="24"/>
        <end position="41"/>
    </location>
</feature>
<dbReference type="SUPFAM" id="SSF51126">
    <property type="entry name" value="Pectin lyase-like"/>
    <property type="match status" value="1"/>
</dbReference>
<evidence type="ECO:0000256" key="9">
    <source>
        <dbReference type="SAM" id="SignalP"/>
    </source>
</evidence>
<dbReference type="Pfam" id="PF00295">
    <property type="entry name" value="Glyco_hydro_28"/>
    <property type="match status" value="1"/>
</dbReference>